<evidence type="ECO:0000259" key="5">
    <source>
        <dbReference type="PROSITE" id="PS51078"/>
    </source>
</evidence>
<feature type="domain" description="IclR-ED" evidence="5">
    <location>
        <begin position="67"/>
        <end position="244"/>
    </location>
</feature>
<keyword evidence="2" id="KW-0238">DNA-binding</keyword>
<feature type="domain" description="HTH iclR-type" evidence="4">
    <location>
        <begin position="5"/>
        <end position="66"/>
    </location>
</feature>
<dbReference type="AlphaFoldDB" id="A0A345NJW8"/>
<keyword evidence="3" id="KW-0804">Transcription</keyword>
<dbReference type="GO" id="GO:0045892">
    <property type="term" value="P:negative regulation of DNA-templated transcription"/>
    <property type="evidence" value="ECO:0007669"/>
    <property type="project" value="TreeGrafter"/>
</dbReference>
<dbReference type="InterPro" id="IPR029016">
    <property type="entry name" value="GAF-like_dom_sf"/>
</dbReference>
<reference evidence="6 7" key="1">
    <citation type="submission" date="2018-07" db="EMBL/GenBank/DDBJ databases">
        <title>Complete genome sequencing of Ornithinimicrobium sp. AMA3305.</title>
        <authorList>
            <person name="Bae J.-W."/>
        </authorList>
    </citation>
    <scope>NUCLEOTIDE SEQUENCE [LARGE SCALE GENOMIC DNA]</scope>
    <source>
        <strain evidence="6 7">AMA3305</strain>
    </source>
</reference>
<dbReference type="PROSITE" id="PS51077">
    <property type="entry name" value="HTH_ICLR"/>
    <property type="match status" value="1"/>
</dbReference>
<dbReference type="InterPro" id="IPR014757">
    <property type="entry name" value="Tscrpt_reg_IclR_C"/>
</dbReference>
<dbReference type="Proteomes" id="UP000253790">
    <property type="component" value="Chromosome"/>
</dbReference>
<dbReference type="InterPro" id="IPR036390">
    <property type="entry name" value="WH_DNA-bd_sf"/>
</dbReference>
<dbReference type="SUPFAM" id="SSF46785">
    <property type="entry name" value="Winged helix' DNA-binding domain"/>
    <property type="match status" value="1"/>
</dbReference>
<dbReference type="PANTHER" id="PTHR30136">
    <property type="entry name" value="HELIX-TURN-HELIX TRANSCRIPTIONAL REGULATOR, ICLR FAMILY"/>
    <property type="match status" value="1"/>
</dbReference>
<evidence type="ECO:0000313" key="7">
    <source>
        <dbReference type="Proteomes" id="UP000253790"/>
    </source>
</evidence>
<evidence type="ECO:0000256" key="1">
    <source>
        <dbReference type="ARBA" id="ARBA00023015"/>
    </source>
</evidence>
<dbReference type="KEGG" id="orn:DV701_03500"/>
<dbReference type="InterPro" id="IPR011991">
    <property type="entry name" value="ArsR-like_HTH"/>
</dbReference>
<gene>
    <name evidence="6" type="ORF">DV701_03500</name>
</gene>
<dbReference type="InterPro" id="IPR050707">
    <property type="entry name" value="HTH_MetabolicPath_Reg"/>
</dbReference>
<dbReference type="CDD" id="cd00090">
    <property type="entry name" value="HTH_ARSR"/>
    <property type="match status" value="1"/>
</dbReference>
<evidence type="ECO:0000259" key="4">
    <source>
        <dbReference type="PROSITE" id="PS51077"/>
    </source>
</evidence>
<dbReference type="InterPro" id="IPR005471">
    <property type="entry name" value="Tscrpt_reg_IclR_N"/>
</dbReference>
<proteinExistence type="predicted"/>
<organism evidence="6 7">
    <name type="scientific">Ornithinimicrobium avium</name>
    <dbReference type="NCBI Taxonomy" id="2283195"/>
    <lineage>
        <taxon>Bacteria</taxon>
        <taxon>Bacillati</taxon>
        <taxon>Actinomycetota</taxon>
        <taxon>Actinomycetes</taxon>
        <taxon>Micrococcales</taxon>
        <taxon>Ornithinimicrobiaceae</taxon>
        <taxon>Ornithinimicrobium</taxon>
    </lineage>
</organism>
<protein>
    <submittedName>
        <fullName evidence="6">IclR family transcriptional regulator</fullName>
    </submittedName>
</protein>
<evidence type="ECO:0000256" key="2">
    <source>
        <dbReference type="ARBA" id="ARBA00023125"/>
    </source>
</evidence>
<keyword evidence="1" id="KW-0805">Transcription regulation</keyword>
<dbReference type="GO" id="GO:0003700">
    <property type="term" value="F:DNA-binding transcription factor activity"/>
    <property type="evidence" value="ECO:0007669"/>
    <property type="project" value="TreeGrafter"/>
</dbReference>
<dbReference type="InterPro" id="IPR036388">
    <property type="entry name" value="WH-like_DNA-bd_sf"/>
</dbReference>
<dbReference type="EMBL" id="CP031229">
    <property type="protein sequence ID" value="AXH95326.1"/>
    <property type="molecule type" value="Genomic_DNA"/>
</dbReference>
<dbReference type="Pfam" id="PF09339">
    <property type="entry name" value="HTH_IclR"/>
    <property type="match status" value="1"/>
</dbReference>
<sequence>MSQGAQAVDRAASLLSLVIHAPEPVTAGELMESSGLARSTVSRLLMALERNGLLERDPEGAFRGGALFAHYATRFDRTEALVTVAQPYLERIADRTGETVNLGVPRGDSVVHAAQIDSRFVVGATSWMGIDVPPHCSALGKALYAAGALQLPVGQLERCTSRTVVDPDQMQAELARARDAGFAVASEEFEEGLDAVAAPVLGADDVVVAAIGVSGPTFRLESQLDEIGALVLDQAERLGRALHKLG</sequence>
<evidence type="ECO:0000313" key="6">
    <source>
        <dbReference type="EMBL" id="AXH95326.1"/>
    </source>
</evidence>
<dbReference type="GO" id="GO:0003677">
    <property type="term" value="F:DNA binding"/>
    <property type="evidence" value="ECO:0007669"/>
    <property type="project" value="UniProtKB-KW"/>
</dbReference>
<dbReference type="PANTHER" id="PTHR30136:SF24">
    <property type="entry name" value="HTH-TYPE TRANSCRIPTIONAL REPRESSOR ALLR"/>
    <property type="match status" value="1"/>
</dbReference>
<dbReference type="SUPFAM" id="SSF55781">
    <property type="entry name" value="GAF domain-like"/>
    <property type="match status" value="1"/>
</dbReference>
<dbReference type="PROSITE" id="PS51078">
    <property type="entry name" value="ICLR_ED"/>
    <property type="match status" value="1"/>
</dbReference>
<dbReference type="Gene3D" id="3.30.450.40">
    <property type="match status" value="1"/>
</dbReference>
<dbReference type="RefSeq" id="WP_114927091.1">
    <property type="nucleotide sequence ID" value="NZ_CP031229.1"/>
</dbReference>
<dbReference type="OrthoDB" id="7274111at2"/>
<keyword evidence="7" id="KW-1185">Reference proteome</keyword>
<evidence type="ECO:0000256" key="3">
    <source>
        <dbReference type="ARBA" id="ARBA00023163"/>
    </source>
</evidence>
<dbReference type="Pfam" id="PF01614">
    <property type="entry name" value="IclR_C"/>
    <property type="match status" value="1"/>
</dbReference>
<dbReference type="SMART" id="SM00346">
    <property type="entry name" value="HTH_ICLR"/>
    <property type="match status" value="1"/>
</dbReference>
<dbReference type="Gene3D" id="1.10.10.10">
    <property type="entry name" value="Winged helix-like DNA-binding domain superfamily/Winged helix DNA-binding domain"/>
    <property type="match status" value="1"/>
</dbReference>
<accession>A0A345NJW8</accession>
<name>A0A345NJW8_9MICO</name>